<dbReference type="Pfam" id="PF00578">
    <property type="entry name" value="AhpC-TSA"/>
    <property type="match status" value="1"/>
</dbReference>
<keyword evidence="4" id="KW-1185">Reference proteome</keyword>
<keyword evidence="1" id="KW-0472">Membrane</keyword>
<dbReference type="CDD" id="cd02966">
    <property type="entry name" value="TlpA_like_family"/>
    <property type="match status" value="1"/>
</dbReference>
<evidence type="ECO:0000259" key="2">
    <source>
        <dbReference type="PROSITE" id="PS51352"/>
    </source>
</evidence>
<dbReference type="PANTHER" id="PTHR42852">
    <property type="entry name" value="THIOL:DISULFIDE INTERCHANGE PROTEIN DSBE"/>
    <property type="match status" value="1"/>
</dbReference>
<sequence>MMPLSPAQLWARLRAHFWLSLAFDVTVLLLVFVAIHAWQTRDLPIGELAPAGVMPALDGSGLRQPVHLGGPGVVYFFAPWCGVCRSSIGNLDELVADGTLDWATAVALDYADPAAVEAFVKDTDLAAPVLLGGADTIAGWGIGAFPTYFVIDASGNIASRSVGYSTRLGMEVRARLAR</sequence>
<dbReference type="SUPFAM" id="SSF52833">
    <property type="entry name" value="Thioredoxin-like"/>
    <property type="match status" value="1"/>
</dbReference>
<protein>
    <submittedName>
        <fullName evidence="3">TlpA disulfide reductase family protein</fullName>
    </submittedName>
</protein>
<evidence type="ECO:0000256" key="1">
    <source>
        <dbReference type="SAM" id="Phobius"/>
    </source>
</evidence>
<evidence type="ECO:0000313" key="3">
    <source>
        <dbReference type="EMBL" id="MEJ8568556.1"/>
    </source>
</evidence>
<accession>A0AAW9RM03</accession>
<dbReference type="InterPro" id="IPR036249">
    <property type="entry name" value="Thioredoxin-like_sf"/>
</dbReference>
<evidence type="ECO:0000313" key="4">
    <source>
        <dbReference type="Proteomes" id="UP001359886"/>
    </source>
</evidence>
<dbReference type="InterPro" id="IPR000866">
    <property type="entry name" value="AhpC/TSA"/>
</dbReference>
<dbReference type="PROSITE" id="PS51352">
    <property type="entry name" value="THIOREDOXIN_2"/>
    <property type="match status" value="1"/>
</dbReference>
<organism evidence="3 4">
    <name type="scientific">Elongatibacter sediminis</name>
    <dbReference type="NCBI Taxonomy" id="3119006"/>
    <lineage>
        <taxon>Bacteria</taxon>
        <taxon>Pseudomonadati</taxon>
        <taxon>Pseudomonadota</taxon>
        <taxon>Gammaproteobacteria</taxon>
        <taxon>Chromatiales</taxon>
        <taxon>Wenzhouxiangellaceae</taxon>
        <taxon>Elongatibacter</taxon>
    </lineage>
</organism>
<feature type="domain" description="Thioredoxin" evidence="2">
    <location>
        <begin position="43"/>
        <end position="178"/>
    </location>
</feature>
<keyword evidence="1" id="KW-0812">Transmembrane</keyword>
<dbReference type="Proteomes" id="UP001359886">
    <property type="component" value="Unassembled WGS sequence"/>
</dbReference>
<dbReference type="InterPro" id="IPR013766">
    <property type="entry name" value="Thioredoxin_domain"/>
</dbReference>
<dbReference type="EMBL" id="JAZHOG010000008">
    <property type="protein sequence ID" value="MEJ8568556.1"/>
    <property type="molecule type" value="Genomic_DNA"/>
</dbReference>
<dbReference type="GO" id="GO:0016209">
    <property type="term" value="F:antioxidant activity"/>
    <property type="evidence" value="ECO:0007669"/>
    <property type="project" value="InterPro"/>
</dbReference>
<dbReference type="GO" id="GO:0016491">
    <property type="term" value="F:oxidoreductase activity"/>
    <property type="evidence" value="ECO:0007669"/>
    <property type="project" value="InterPro"/>
</dbReference>
<feature type="transmembrane region" description="Helical" evidence="1">
    <location>
        <begin position="15"/>
        <end position="35"/>
    </location>
</feature>
<dbReference type="Gene3D" id="3.40.30.10">
    <property type="entry name" value="Glutaredoxin"/>
    <property type="match status" value="1"/>
</dbReference>
<gene>
    <name evidence="3" type="ORF">V3330_13065</name>
</gene>
<dbReference type="PANTHER" id="PTHR42852:SF17">
    <property type="entry name" value="THIOREDOXIN-LIKE PROTEIN HI_1115"/>
    <property type="match status" value="1"/>
</dbReference>
<proteinExistence type="predicted"/>
<reference evidence="3 4" key="1">
    <citation type="submission" date="2024-02" db="EMBL/GenBank/DDBJ databases">
        <title>A novel Wenzhouxiangellaceae bacterium, isolated from coastal sediments.</title>
        <authorList>
            <person name="Du Z.-J."/>
            <person name="Ye Y.-Q."/>
            <person name="Zhang X.-Y."/>
        </authorList>
    </citation>
    <scope>NUCLEOTIDE SEQUENCE [LARGE SCALE GENOMIC DNA]</scope>
    <source>
        <strain evidence="3 4">CH-27</strain>
    </source>
</reference>
<name>A0AAW9RM03_9GAMM</name>
<keyword evidence="1" id="KW-1133">Transmembrane helix</keyword>
<dbReference type="InterPro" id="IPR050553">
    <property type="entry name" value="Thioredoxin_ResA/DsbE_sf"/>
</dbReference>
<dbReference type="RefSeq" id="WP_354695877.1">
    <property type="nucleotide sequence ID" value="NZ_JAZHOG010000008.1"/>
</dbReference>
<dbReference type="AlphaFoldDB" id="A0AAW9RM03"/>
<comment type="caution">
    <text evidence="3">The sequence shown here is derived from an EMBL/GenBank/DDBJ whole genome shotgun (WGS) entry which is preliminary data.</text>
</comment>